<organism evidence="4 5">
    <name type="scientific">Chitinophaga polysaccharea</name>
    <dbReference type="NCBI Taxonomy" id="1293035"/>
    <lineage>
        <taxon>Bacteria</taxon>
        <taxon>Pseudomonadati</taxon>
        <taxon>Bacteroidota</taxon>
        <taxon>Chitinophagia</taxon>
        <taxon>Chitinophagales</taxon>
        <taxon>Chitinophagaceae</taxon>
        <taxon>Chitinophaga</taxon>
    </lineage>
</organism>
<reference evidence="4 5" key="1">
    <citation type="submission" date="2019-06" db="EMBL/GenBank/DDBJ databases">
        <title>Sorghum-associated microbial communities from plants grown in Nebraska, USA.</title>
        <authorList>
            <person name="Schachtman D."/>
        </authorList>
    </citation>
    <scope>NUCLEOTIDE SEQUENCE [LARGE SCALE GENOMIC DNA]</scope>
    <source>
        <strain evidence="4 5">1209</strain>
    </source>
</reference>
<proteinExistence type="predicted"/>
<accession>A0A561PQK1</accession>
<name>A0A561PQK1_9BACT</name>
<dbReference type="AlphaFoldDB" id="A0A561PQK1"/>
<dbReference type="InterPro" id="IPR009057">
    <property type="entry name" value="Homeodomain-like_sf"/>
</dbReference>
<dbReference type="RefSeq" id="WP_222429087.1">
    <property type="nucleotide sequence ID" value="NZ_VIWO01000004.1"/>
</dbReference>
<dbReference type="SUPFAM" id="SSF46689">
    <property type="entry name" value="Homeodomain-like"/>
    <property type="match status" value="1"/>
</dbReference>
<dbReference type="Proteomes" id="UP000320811">
    <property type="component" value="Unassembled WGS sequence"/>
</dbReference>
<dbReference type="Pfam" id="PF00440">
    <property type="entry name" value="TetR_N"/>
    <property type="match status" value="1"/>
</dbReference>
<protein>
    <submittedName>
        <fullName evidence="4">TetR family transcriptional regulator</fullName>
    </submittedName>
</protein>
<sequence>MKIDWKIGNCQVPILKKMTRKITSGPIRNKERTKNKLLKAVGSILKKEGFPGLNVSRVASKADVDRKLIYEYFGGIENLVQAYLNSKDYWKVNLVNIDEIIEGSRKDFGKQIAYTTLEGQFDALMADKEMRKIITWGLCENFKPLTDLNMERERLGEALFSSISDNFFKDKEVDIRAVQGLLIGGVYYLTLQAKMSGQTMCGIDINTEEGSRKIKKTLEQIIEWAFS</sequence>
<feature type="domain" description="HTH tetR-type" evidence="3">
    <location>
        <begin position="31"/>
        <end position="91"/>
    </location>
</feature>
<dbReference type="InterPro" id="IPR001647">
    <property type="entry name" value="HTH_TetR"/>
</dbReference>
<keyword evidence="1 2" id="KW-0238">DNA-binding</keyword>
<keyword evidence="5" id="KW-1185">Reference proteome</keyword>
<evidence type="ECO:0000256" key="2">
    <source>
        <dbReference type="PROSITE-ProRule" id="PRU00335"/>
    </source>
</evidence>
<dbReference type="EMBL" id="VIWO01000004">
    <property type="protein sequence ID" value="TWF40382.1"/>
    <property type="molecule type" value="Genomic_DNA"/>
</dbReference>
<gene>
    <name evidence="4" type="ORF">FHW36_10464</name>
</gene>
<evidence type="ECO:0000313" key="5">
    <source>
        <dbReference type="Proteomes" id="UP000320811"/>
    </source>
</evidence>
<evidence type="ECO:0000313" key="4">
    <source>
        <dbReference type="EMBL" id="TWF40382.1"/>
    </source>
</evidence>
<evidence type="ECO:0000259" key="3">
    <source>
        <dbReference type="PROSITE" id="PS50977"/>
    </source>
</evidence>
<dbReference type="PROSITE" id="PS50977">
    <property type="entry name" value="HTH_TETR_2"/>
    <property type="match status" value="1"/>
</dbReference>
<feature type="DNA-binding region" description="H-T-H motif" evidence="2">
    <location>
        <begin position="54"/>
        <end position="73"/>
    </location>
</feature>
<evidence type="ECO:0000256" key="1">
    <source>
        <dbReference type="ARBA" id="ARBA00023125"/>
    </source>
</evidence>
<dbReference type="Gene3D" id="1.10.357.10">
    <property type="entry name" value="Tetracycline Repressor, domain 2"/>
    <property type="match status" value="1"/>
</dbReference>
<dbReference type="GO" id="GO:0003677">
    <property type="term" value="F:DNA binding"/>
    <property type="evidence" value="ECO:0007669"/>
    <property type="project" value="UniProtKB-UniRule"/>
</dbReference>
<comment type="caution">
    <text evidence="4">The sequence shown here is derived from an EMBL/GenBank/DDBJ whole genome shotgun (WGS) entry which is preliminary data.</text>
</comment>